<comment type="subunit">
    <text evidence="5">Homodimer. The dihydroxyacetone kinase complex is composed of a homodimer of DhaM, a homodimer of DhaK and the subunit DhaL.</text>
</comment>
<keyword evidence="7" id="KW-0418">Kinase</keyword>
<dbReference type="EC" id="2.7.1.121" evidence="3"/>
<comment type="catalytic activity">
    <reaction evidence="1">
        <text>dihydroxyacetone + phosphoenolpyruvate = dihydroxyacetone phosphate + pyruvate</text>
        <dbReference type="Rhea" id="RHEA:18381"/>
        <dbReference type="ChEBI" id="CHEBI:15361"/>
        <dbReference type="ChEBI" id="CHEBI:16016"/>
        <dbReference type="ChEBI" id="CHEBI:57642"/>
        <dbReference type="ChEBI" id="CHEBI:58702"/>
        <dbReference type="EC" id="2.7.1.121"/>
    </reaction>
</comment>
<dbReference type="InterPro" id="IPR012844">
    <property type="entry name" value="DhaM_N"/>
</dbReference>
<dbReference type="Gene3D" id="3.40.50.510">
    <property type="entry name" value="Phosphotransferase system, mannose-type IIA component"/>
    <property type="match status" value="1"/>
</dbReference>
<comment type="function">
    <text evidence="2">Component of the dihydroxyacetone kinase complex, which is responsible for the phosphoenolpyruvate (PEP)-dependent phosphorylation of dihydroxyacetone. DhaM serves as the phosphoryl donor. Is phosphorylated by phosphoenolpyruvate in an EI- and HPr-dependent reaction, and a phosphorelay system on histidine residues finally leads to phosphoryl transfer to DhaL and dihydroxyacetone.</text>
</comment>
<dbReference type="OrthoDB" id="7065393at2"/>
<dbReference type="SUPFAM" id="SSF53062">
    <property type="entry name" value="PTS system fructose IIA component-like"/>
    <property type="match status" value="1"/>
</dbReference>
<dbReference type="STRING" id="1276229.SSYRP_v1c08850"/>
<organism evidence="7 8">
    <name type="scientific">Spiroplasma syrphidicola EA-1</name>
    <dbReference type="NCBI Taxonomy" id="1276229"/>
    <lineage>
        <taxon>Bacteria</taxon>
        <taxon>Bacillati</taxon>
        <taxon>Mycoplasmatota</taxon>
        <taxon>Mollicutes</taxon>
        <taxon>Entomoplasmatales</taxon>
        <taxon>Spiroplasmataceae</taxon>
        <taxon>Spiroplasma</taxon>
    </lineage>
</organism>
<keyword evidence="8" id="KW-1185">Reference proteome</keyword>
<dbReference type="InterPro" id="IPR039643">
    <property type="entry name" value="DhaM"/>
</dbReference>
<dbReference type="GO" id="GO:0009401">
    <property type="term" value="P:phosphoenolpyruvate-dependent sugar phosphotransferase system"/>
    <property type="evidence" value="ECO:0007669"/>
    <property type="project" value="InterPro"/>
</dbReference>
<dbReference type="AlphaFoldDB" id="R4UEW6"/>
<dbReference type="RefSeq" id="WP_016341114.1">
    <property type="nucleotide sequence ID" value="NC_021284.1"/>
</dbReference>
<evidence type="ECO:0000256" key="5">
    <source>
        <dbReference type="ARBA" id="ARBA00046577"/>
    </source>
</evidence>
<dbReference type="Proteomes" id="UP000013963">
    <property type="component" value="Chromosome"/>
</dbReference>
<reference evidence="7 8" key="1">
    <citation type="journal article" date="2013" name="Genome Biol. Evol.">
        <title>Complete genomes of two dipteran-associated spiroplasmas provided insights into the origin, dynamics, and impacts of viral invasion in spiroplasma.</title>
        <authorList>
            <person name="Ku C."/>
            <person name="Lo W.S."/>
            <person name="Chen L.L."/>
            <person name="Kuo C.H."/>
        </authorList>
    </citation>
    <scope>NUCLEOTIDE SEQUENCE [LARGE SCALE GENOMIC DNA]</scope>
    <source>
        <strain evidence="7">EA-1</strain>
    </source>
</reference>
<dbReference type="eggNOG" id="COG3412">
    <property type="taxonomic scope" value="Bacteria"/>
</dbReference>
<dbReference type="PANTHER" id="PTHR38594">
    <property type="entry name" value="PEP-DEPENDENT DIHYDROXYACETONE KINASE, PHOSPHORYL DONOR SUBUNIT DHAM"/>
    <property type="match status" value="1"/>
</dbReference>
<dbReference type="GO" id="GO:0019563">
    <property type="term" value="P:glycerol catabolic process"/>
    <property type="evidence" value="ECO:0007669"/>
    <property type="project" value="InterPro"/>
</dbReference>
<dbReference type="Pfam" id="PF03610">
    <property type="entry name" value="EIIA-man"/>
    <property type="match status" value="1"/>
</dbReference>
<sequence length="131" mass="14380">MVAVLVVSHSYPLAKAVVDFVSEMKINNFPFQFIGGIEDGQRYGTDPMLIQNKLTELLVDNDVLVLCDLGSSIMNTQVAINFLPPALQERVAIADSPFFEGTLVAVTSNHLTIDLATLKQEVENMSRIAKI</sequence>
<name>R4UEW6_9MOLU</name>
<proteinExistence type="predicted"/>
<evidence type="ECO:0000313" key="8">
    <source>
        <dbReference type="Proteomes" id="UP000013963"/>
    </source>
</evidence>
<evidence type="ECO:0000259" key="6">
    <source>
        <dbReference type="PROSITE" id="PS51096"/>
    </source>
</evidence>
<keyword evidence="4" id="KW-0808">Transferase</keyword>
<dbReference type="PROSITE" id="PS51096">
    <property type="entry name" value="PTS_EIIA_TYPE_4"/>
    <property type="match status" value="1"/>
</dbReference>
<evidence type="ECO:0000256" key="3">
    <source>
        <dbReference type="ARBA" id="ARBA00012095"/>
    </source>
</evidence>
<dbReference type="HOGENOM" id="CLU_045361_2_2_14"/>
<feature type="domain" description="PTS EIIA type-4" evidence="6">
    <location>
        <begin position="1"/>
        <end position="131"/>
    </location>
</feature>
<evidence type="ECO:0000256" key="2">
    <source>
        <dbReference type="ARBA" id="ARBA00002788"/>
    </source>
</evidence>
<dbReference type="InterPro" id="IPR036662">
    <property type="entry name" value="PTS_EIIA_man-typ_sf"/>
</dbReference>
<dbReference type="InterPro" id="IPR004701">
    <property type="entry name" value="PTS_EIIA_man-typ"/>
</dbReference>
<dbReference type="PATRIC" id="fig|1276229.3.peg.880"/>
<gene>
    <name evidence="7" type="primary">dhaM</name>
    <name evidence="7" type="ORF">SSYRP_v1c08850</name>
</gene>
<dbReference type="GO" id="GO:0047324">
    <property type="term" value="F:phosphoenolpyruvate-glycerone phosphotransferase activity"/>
    <property type="evidence" value="ECO:0007669"/>
    <property type="project" value="UniProtKB-EC"/>
</dbReference>
<evidence type="ECO:0000313" key="7">
    <source>
        <dbReference type="EMBL" id="AGM26474.1"/>
    </source>
</evidence>
<dbReference type="NCBIfam" id="TIGR02364">
    <property type="entry name" value="dha_pts"/>
    <property type="match status" value="1"/>
</dbReference>
<evidence type="ECO:0000256" key="1">
    <source>
        <dbReference type="ARBA" id="ARBA00001113"/>
    </source>
</evidence>
<dbReference type="KEGG" id="ssyr:SSYRP_v1c08850"/>
<dbReference type="EMBL" id="CP005078">
    <property type="protein sequence ID" value="AGM26474.1"/>
    <property type="molecule type" value="Genomic_DNA"/>
</dbReference>
<dbReference type="GO" id="GO:0016020">
    <property type="term" value="C:membrane"/>
    <property type="evidence" value="ECO:0007669"/>
    <property type="project" value="InterPro"/>
</dbReference>
<protein>
    <recommendedName>
        <fullName evidence="3">phosphoenolpyruvate--glycerone phosphotransferase</fullName>
        <ecNumber evidence="3">2.7.1.121</ecNumber>
    </recommendedName>
</protein>
<accession>R4UEW6</accession>
<evidence type="ECO:0000256" key="4">
    <source>
        <dbReference type="ARBA" id="ARBA00022679"/>
    </source>
</evidence>
<dbReference type="PANTHER" id="PTHR38594:SF1">
    <property type="entry name" value="PEP-DEPENDENT DIHYDROXYACETONE KINASE, PHOSPHORYL DONOR SUBUNIT DHAM"/>
    <property type="match status" value="1"/>
</dbReference>